<sequence length="43" mass="4883">MLPSSHAAMNQEMGYHLIVLLTMLRARAPSGRFQGRDLFQSLH</sequence>
<protein>
    <submittedName>
        <fullName evidence="1">Uncharacterized protein</fullName>
    </submittedName>
</protein>
<organism evidence="1">
    <name type="scientific">Arundo donax</name>
    <name type="common">Giant reed</name>
    <name type="synonym">Donax arundinaceus</name>
    <dbReference type="NCBI Taxonomy" id="35708"/>
    <lineage>
        <taxon>Eukaryota</taxon>
        <taxon>Viridiplantae</taxon>
        <taxon>Streptophyta</taxon>
        <taxon>Embryophyta</taxon>
        <taxon>Tracheophyta</taxon>
        <taxon>Spermatophyta</taxon>
        <taxon>Magnoliopsida</taxon>
        <taxon>Liliopsida</taxon>
        <taxon>Poales</taxon>
        <taxon>Poaceae</taxon>
        <taxon>PACMAD clade</taxon>
        <taxon>Arundinoideae</taxon>
        <taxon>Arundineae</taxon>
        <taxon>Arundo</taxon>
    </lineage>
</organism>
<dbReference type="AlphaFoldDB" id="A0A0A9EFF0"/>
<proteinExistence type="predicted"/>
<reference evidence="1" key="1">
    <citation type="submission" date="2014-09" db="EMBL/GenBank/DDBJ databases">
        <authorList>
            <person name="Magalhaes I.L.F."/>
            <person name="Oliveira U."/>
            <person name="Santos F.R."/>
            <person name="Vidigal T.H.D.A."/>
            <person name="Brescovit A.D."/>
            <person name="Santos A.J."/>
        </authorList>
    </citation>
    <scope>NUCLEOTIDE SEQUENCE</scope>
    <source>
        <tissue evidence="1">Shoot tissue taken approximately 20 cm above the soil surface</tissue>
    </source>
</reference>
<reference evidence="1" key="2">
    <citation type="journal article" date="2015" name="Data Brief">
        <title>Shoot transcriptome of the giant reed, Arundo donax.</title>
        <authorList>
            <person name="Barrero R.A."/>
            <person name="Guerrero F.D."/>
            <person name="Moolhuijzen P."/>
            <person name="Goolsby J.A."/>
            <person name="Tidwell J."/>
            <person name="Bellgard S.E."/>
            <person name="Bellgard M.I."/>
        </authorList>
    </citation>
    <scope>NUCLEOTIDE SEQUENCE</scope>
    <source>
        <tissue evidence="1">Shoot tissue taken approximately 20 cm above the soil surface</tissue>
    </source>
</reference>
<name>A0A0A9EFF0_ARUDO</name>
<evidence type="ECO:0000313" key="1">
    <source>
        <dbReference type="EMBL" id="JAD98806.1"/>
    </source>
</evidence>
<accession>A0A0A9EFF0</accession>
<dbReference type="EMBL" id="GBRH01199089">
    <property type="protein sequence ID" value="JAD98806.1"/>
    <property type="molecule type" value="Transcribed_RNA"/>
</dbReference>